<evidence type="ECO:0000256" key="2">
    <source>
        <dbReference type="ARBA" id="ARBA00022643"/>
    </source>
</evidence>
<dbReference type="EMBL" id="AZHC01000010">
    <property type="protein sequence ID" value="OAA44143.1"/>
    <property type="molecule type" value="Genomic_DNA"/>
</dbReference>
<evidence type="ECO:0000313" key="5">
    <source>
        <dbReference type="Proteomes" id="UP000243498"/>
    </source>
</evidence>
<reference evidence="4 5" key="1">
    <citation type="journal article" date="2016" name="Genome Biol. Evol.">
        <title>Divergent and convergent evolution of fungal pathogenicity.</title>
        <authorList>
            <person name="Shang Y."/>
            <person name="Xiao G."/>
            <person name="Zheng P."/>
            <person name="Cen K."/>
            <person name="Zhan S."/>
            <person name="Wang C."/>
        </authorList>
    </citation>
    <scope>NUCLEOTIDE SEQUENCE [LARGE SCALE GENOMIC DNA]</scope>
    <source>
        <strain evidence="4 5">RCEF 4871</strain>
    </source>
</reference>
<gene>
    <name evidence="4" type="ORF">NOR_03871</name>
</gene>
<dbReference type="AlphaFoldDB" id="A0A162JMC6"/>
<dbReference type="PANTHER" id="PTHR32332:SF34">
    <property type="entry name" value="2-NITROPROPANE DIOXYGENASE FAMILY, PUTATIVE-RELATED"/>
    <property type="match status" value="1"/>
</dbReference>
<name>A0A162JMC6_METRR</name>
<evidence type="ECO:0000256" key="1">
    <source>
        <dbReference type="ARBA" id="ARBA00022630"/>
    </source>
</evidence>
<dbReference type="STRING" id="1081105.A0A162JMC6"/>
<sequence length="358" mass="37754">MASLLRNECKQALAKSLPWTKAPLVISAPMRVMTGPSLAVAVSSAGGLGFLGPTLKPDDIFSDLDQVSELLRSSPDQHAATAQALLPIGVGFQTWNGDLKVAVSAVAKHHPCAVWLFAPRHGQKEFDEWTAAIKSASPETRVWLQVGTLGEAVDAARSSTPPDVLVLQGAEAGGHGRHKDGQGTIALIPEVSDALGDSKIPLIAAGGIIDGRGAAAALTLGAAGVAMGTRFLASREARISKGYQNEVVRASDGAKNTVRTQLYNHLRGTFGWPEAFSPRTVINKSWTEHESGTPFDKLKELHDESARSGDAGWGPEGRLATYAGAAVGLVRRVDDAAFIVRETRDQARAILTSLVAHL</sequence>
<dbReference type="Proteomes" id="UP000243498">
    <property type="component" value="Unassembled WGS sequence"/>
</dbReference>
<protein>
    <submittedName>
        <fullName evidence="4">2-nitropropane dioxygenase</fullName>
    </submittedName>
</protein>
<dbReference type="CDD" id="cd04730">
    <property type="entry name" value="NPD_like"/>
    <property type="match status" value="1"/>
</dbReference>
<dbReference type="GO" id="GO:0051213">
    <property type="term" value="F:dioxygenase activity"/>
    <property type="evidence" value="ECO:0007669"/>
    <property type="project" value="UniProtKB-KW"/>
</dbReference>
<dbReference type="PANTHER" id="PTHR32332">
    <property type="entry name" value="2-NITROPROPANE DIOXYGENASE"/>
    <property type="match status" value="1"/>
</dbReference>
<dbReference type="Gene3D" id="3.20.20.70">
    <property type="entry name" value="Aldolase class I"/>
    <property type="match status" value="1"/>
</dbReference>
<evidence type="ECO:0000256" key="3">
    <source>
        <dbReference type="ARBA" id="ARBA00023002"/>
    </source>
</evidence>
<keyword evidence="1" id="KW-0285">Flavoprotein</keyword>
<dbReference type="GO" id="GO:0018580">
    <property type="term" value="F:nitronate monooxygenase activity"/>
    <property type="evidence" value="ECO:0007669"/>
    <property type="project" value="InterPro"/>
</dbReference>
<keyword evidence="2" id="KW-0288">FMN</keyword>
<dbReference type="OrthoDB" id="2349068at2759"/>
<dbReference type="SUPFAM" id="SSF51412">
    <property type="entry name" value="Inosine monophosphate dehydrogenase (IMPDH)"/>
    <property type="match status" value="1"/>
</dbReference>
<proteinExistence type="predicted"/>
<keyword evidence="4" id="KW-0223">Dioxygenase</keyword>
<dbReference type="OMA" id="FGWPEEY"/>
<comment type="caution">
    <text evidence="4">The sequence shown here is derived from an EMBL/GenBank/DDBJ whole genome shotgun (WGS) entry which is preliminary data.</text>
</comment>
<keyword evidence="3" id="KW-0560">Oxidoreductase</keyword>
<dbReference type="InterPro" id="IPR004136">
    <property type="entry name" value="NMO"/>
</dbReference>
<dbReference type="Pfam" id="PF03060">
    <property type="entry name" value="NMO"/>
    <property type="match status" value="1"/>
</dbReference>
<keyword evidence="5" id="KW-1185">Reference proteome</keyword>
<organism evidence="4 5">
    <name type="scientific">Metarhizium rileyi (strain RCEF 4871)</name>
    <name type="common">Nomuraea rileyi</name>
    <dbReference type="NCBI Taxonomy" id="1649241"/>
    <lineage>
        <taxon>Eukaryota</taxon>
        <taxon>Fungi</taxon>
        <taxon>Dikarya</taxon>
        <taxon>Ascomycota</taxon>
        <taxon>Pezizomycotina</taxon>
        <taxon>Sordariomycetes</taxon>
        <taxon>Hypocreomycetidae</taxon>
        <taxon>Hypocreales</taxon>
        <taxon>Clavicipitaceae</taxon>
        <taxon>Metarhizium</taxon>
    </lineage>
</organism>
<dbReference type="InterPro" id="IPR013785">
    <property type="entry name" value="Aldolase_TIM"/>
</dbReference>
<accession>A0A162JMC6</accession>
<evidence type="ECO:0000313" key="4">
    <source>
        <dbReference type="EMBL" id="OAA44143.1"/>
    </source>
</evidence>